<evidence type="ECO:0000313" key="1">
    <source>
        <dbReference type="EMBL" id="KAJ8035203.1"/>
    </source>
</evidence>
<dbReference type="Proteomes" id="UP001152320">
    <property type="component" value="Chromosome 10"/>
</dbReference>
<dbReference type="InterPro" id="IPR036397">
    <property type="entry name" value="RNaseH_sf"/>
</dbReference>
<dbReference type="EMBL" id="JAIZAY010000010">
    <property type="protein sequence ID" value="KAJ8035203.1"/>
    <property type="molecule type" value="Genomic_DNA"/>
</dbReference>
<dbReference type="Gene3D" id="3.30.420.10">
    <property type="entry name" value="Ribonuclease H-like superfamily/Ribonuclease H"/>
    <property type="match status" value="1"/>
</dbReference>
<dbReference type="OrthoDB" id="5984724at2759"/>
<dbReference type="SUPFAM" id="SSF53098">
    <property type="entry name" value="Ribonuclease H-like"/>
    <property type="match status" value="1"/>
</dbReference>
<name>A0A9Q1H736_HOLLE</name>
<reference evidence="1" key="1">
    <citation type="submission" date="2021-10" db="EMBL/GenBank/DDBJ databases">
        <title>Tropical sea cucumber genome reveals ecological adaptation and Cuvierian tubules defense mechanism.</title>
        <authorList>
            <person name="Chen T."/>
        </authorList>
    </citation>
    <scope>NUCLEOTIDE SEQUENCE</scope>
    <source>
        <strain evidence="1">Nanhai2018</strain>
        <tissue evidence="1">Muscle</tissue>
    </source>
</reference>
<comment type="caution">
    <text evidence="1">The sequence shown here is derived from an EMBL/GenBank/DDBJ whole genome shotgun (WGS) entry which is preliminary data.</text>
</comment>
<dbReference type="AlphaFoldDB" id="A0A9Q1H736"/>
<dbReference type="PANTHER" id="PTHR47331:SF1">
    <property type="entry name" value="GAG-LIKE PROTEIN"/>
    <property type="match status" value="1"/>
</dbReference>
<gene>
    <name evidence="1" type="ORF">HOLleu_22349</name>
</gene>
<accession>A0A9Q1H736</accession>
<proteinExistence type="predicted"/>
<sequence length="95" mass="10890">MADLPKKRFEDSKPPFSYVGIDVFGPFYVKLGGSEVIRYGCLFNCLSIRAIHVEKLDKLDTNTFINAFRNFISRRDHPEVVFSYKGSNLVGLKVR</sequence>
<evidence type="ECO:0000313" key="2">
    <source>
        <dbReference type="Proteomes" id="UP001152320"/>
    </source>
</evidence>
<dbReference type="PANTHER" id="PTHR47331">
    <property type="entry name" value="PHD-TYPE DOMAIN-CONTAINING PROTEIN"/>
    <property type="match status" value="1"/>
</dbReference>
<organism evidence="1 2">
    <name type="scientific">Holothuria leucospilota</name>
    <name type="common">Black long sea cucumber</name>
    <name type="synonym">Mertensiothuria leucospilota</name>
    <dbReference type="NCBI Taxonomy" id="206669"/>
    <lineage>
        <taxon>Eukaryota</taxon>
        <taxon>Metazoa</taxon>
        <taxon>Echinodermata</taxon>
        <taxon>Eleutherozoa</taxon>
        <taxon>Echinozoa</taxon>
        <taxon>Holothuroidea</taxon>
        <taxon>Aspidochirotacea</taxon>
        <taxon>Aspidochirotida</taxon>
        <taxon>Holothuriidae</taxon>
        <taxon>Holothuria</taxon>
    </lineage>
</organism>
<dbReference type="InterPro" id="IPR012337">
    <property type="entry name" value="RNaseH-like_sf"/>
</dbReference>
<keyword evidence="2" id="KW-1185">Reference proteome</keyword>
<dbReference type="GO" id="GO:0003676">
    <property type="term" value="F:nucleic acid binding"/>
    <property type="evidence" value="ECO:0007669"/>
    <property type="project" value="InterPro"/>
</dbReference>
<protein>
    <submittedName>
        <fullName evidence="1">Uncharacterized protein</fullName>
    </submittedName>
</protein>